<evidence type="ECO:0000256" key="12">
    <source>
        <dbReference type="ARBA" id="ARBA00024398"/>
    </source>
</evidence>
<evidence type="ECO:0000256" key="15">
    <source>
        <dbReference type="SAM" id="Phobius"/>
    </source>
</evidence>
<evidence type="ECO:0000313" key="20">
    <source>
        <dbReference type="EMBL" id="KAK7021054.1"/>
    </source>
</evidence>
<dbReference type="GO" id="GO:0016787">
    <property type="term" value="F:hydrolase activity"/>
    <property type="evidence" value="ECO:0007669"/>
    <property type="project" value="UniProtKB-KW"/>
</dbReference>
<dbReference type="InterPro" id="IPR044765">
    <property type="entry name" value="DDX47/Rrp3_DEADc"/>
</dbReference>
<feature type="compositionally biased region" description="Polar residues" evidence="14">
    <location>
        <begin position="741"/>
        <end position="750"/>
    </location>
</feature>
<comment type="similarity">
    <text evidence="10">Belongs to the DEAD box helicase family. DDX47/RRP3 subfamily.</text>
</comment>
<dbReference type="InterPro" id="IPR000629">
    <property type="entry name" value="RNA-helicase_DEAD-box_CS"/>
</dbReference>
<dbReference type="CDD" id="cd17954">
    <property type="entry name" value="DEADc_DDX47"/>
    <property type="match status" value="1"/>
</dbReference>
<feature type="domain" description="Helicase ATP-binding" evidence="17">
    <location>
        <begin position="44"/>
        <end position="216"/>
    </location>
</feature>
<keyword evidence="4" id="KW-0547">Nucleotide-binding</keyword>
<dbReference type="InterPro" id="IPR027417">
    <property type="entry name" value="P-loop_NTPase"/>
</dbReference>
<dbReference type="Gene3D" id="3.40.50.300">
    <property type="entry name" value="P-loop containing nucleotide triphosphate hydrolases"/>
    <property type="match status" value="2"/>
</dbReference>
<feature type="domain" description="F-box" evidence="16">
    <location>
        <begin position="796"/>
        <end position="845"/>
    </location>
</feature>
<dbReference type="InterPro" id="IPR011545">
    <property type="entry name" value="DEAD/DEAH_box_helicase_dom"/>
</dbReference>
<dbReference type="PROSITE" id="PS51195">
    <property type="entry name" value="Q_MOTIF"/>
    <property type="match status" value="1"/>
</dbReference>
<comment type="subcellular location">
    <subcellularLocation>
        <location evidence="2">Membrane</location>
        <topology evidence="2">Multi-pass membrane protein</topology>
    </subcellularLocation>
    <subcellularLocation>
        <location evidence="1">Nucleus</location>
    </subcellularLocation>
</comment>
<feature type="short sequence motif" description="Q motif" evidence="13">
    <location>
        <begin position="13"/>
        <end position="41"/>
    </location>
</feature>
<dbReference type="GO" id="GO:0005829">
    <property type="term" value="C:cytosol"/>
    <property type="evidence" value="ECO:0007669"/>
    <property type="project" value="TreeGrafter"/>
</dbReference>
<dbReference type="InterPro" id="IPR036259">
    <property type="entry name" value="MFS_trans_sf"/>
</dbReference>
<dbReference type="InterPro" id="IPR001650">
    <property type="entry name" value="Helicase_C-like"/>
</dbReference>
<feature type="region of interest" description="Disordered" evidence="14">
    <location>
        <begin position="681"/>
        <end position="784"/>
    </location>
</feature>
<organism evidence="20 21">
    <name type="scientific">Paramarasmius palmivorus</name>
    <dbReference type="NCBI Taxonomy" id="297713"/>
    <lineage>
        <taxon>Eukaryota</taxon>
        <taxon>Fungi</taxon>
        <taxon>Dikarya</taxon>
        <taxon>Basidiomycota</taxon>
        <taxon>Agaricomycotina</taxon>
        <taxon>Agaricomycetes</taxon>
        <taxon>Agaricomycetidae</taxon>
        <taxon>Agaricales</taxon>
        <taxon>Marasmiineae</taxon>
        <taxon>Marasmiaceae</taxon>
        <taxon>Paramarasmius</taxon>
    </lineage>
</organism>
<keyword evidence="6" id="KW-0347">Helicase</keyword>
<dbReference type="Gene3D" id="1.20.1250.20">
    <property type="entry name" value="MFS general substrate transporter like domains"/>
    <property type="match status" value="1"/>
</dbReference>
<dbReference type="GO" id="GO:0042254">
    <property type="term" value="P:ribosome biogenesis"/>
    <property type="evidence" value="ECO:0007669"/>
    <property type="project" value="UniProtKB-KW"/>
</dbReference>
<dbReference type="Pfam" id="PF00270">
    <property type="entry name" value="DEAD"/>
    <property type="match status" value="1"/>
</dbReference>
<dbReference type="Proteomes" id="UP001383192">
    <property type="component" value="Unassembled WGS sequence"/>
</dbReference>
<dbReference type="Pfam" id="PF00646">
    <property type="entry name" value="F-box"/>
    <property type="match status" value="1"/>
</dbReference>
<keyword evidence="9" id="KW-0539">Nucleus</keyword>
<dbReference type="CDD" id="cd18787">
    <property type="entry name" value="SF2_C_DEAD"/>
    <property type="match status" value="1"/>
</dbReference>
<evidence type="ECO:0000259" key="17">
    <source>
        <dbReference type="PROSITE" id="PS51192"/>
    </source>
</evidence>
<dbReference type="PROSITE" id="PS51192">
    <property type="entry name" value="HELICASE_ATP_BIND_1"/>
    <property type="match status" value="1"/>
</dbReference>
<feature type="transmembrane region" description="Helical" evidence="15">
    <location>
        <begin position="524"/>
        <end position="543"/>
    </location>
</feature>
<keyword evidence="15" id="KW-0472">Membrane</keyword>
<evidence type="ECO:0000256" key="3">
    <source>
        <dbReference type="ARBA" id="ARBA00022517"/>
    </source>
</evidence>
<dbReference type="InterPro" id="IPR011701">
    <property type="entry name" value="MFS"/>
</dbReference>
<dbReference type="SUPFAM" id="SSF81383">
    <property type="entry name" value="F-box domain"/>
    <property type="match status" value="1"/>
</dbReference>
<evidence type="ECO:0000256" key="5">
    <source>
        <dbReference type="ARBA" id="ARBA00022801"/>
    </source>
</evidence>
<evidence type="ECO:0000259" key="16">
    <source>
        <dbReference type="PROSITE" id="PS50181"/>
    </source>
</evidence>
<protein>
    <recommendedName>
        <fullName evidence="12">ATP-dependent rRNA helicase RRP3</fullName>
    </recommendedName>
    <alternativeName>
        <fullName evidence="11">ATP-dependent rRNA helicase rrp3</fullName>
    </alternativeName>
</protein>
<evidence type="ECO:0000256" key="7">
    <source>
        <dbReference type="ARBA" id="ARBA00022840"/>
    </source>
</evidence>
<feature type="domain" description="Helicase C-terminal" evidence="18">
    <location>
        <begin position="243"/>
        <end position="400"/>
    </location>
</feature>
<evidence type="ECO:0000256" key="11">
    <source>
        <dbReference type="ARBA" id="ARBA00024394"/>
    </source>
</evidence>
<dbReference type="Pfam" id="PF00271">
    <property type="entry name" value="Helicase_C"/>
    <property type="match status" value="1"/>
</dbReference>
<keyword evidence="8" id="KW-0694">RNA-binding</keyword>
<dbReference type="PROSITE" id="PS50181">
    <property type="entry name" value="FBOX"/>
    <property type="match status" value="1"/>
</dbReference>
<dbReference type="InterPro" id="IPR050079">
    <property type="entry name" value="DEAD_box_RNA_helicase"/>
</dbReference>
<evidence type="ECO:0000256" key="10">
    <source>
        <dbReference type="ARBA" id="ARBA00024350"/>
    </source>
</evidence>
<dbReference type="EMBL" id="JAYKXP010000177">
    <property type="protein sequence ID" value="KAK7021054.1"/>
    <property type="molecule type" value="Genomic_DNA"/>
</dbReference>
<dbReference type="InterPro" id="IPR014001">
    <property type="entry name" value="Helicase_ATP-bd"/>
</dbReference>
<accession>A0AAW0B4Y5</accession>
<evidence type="ECO:0000256" key="8">
    <source>
        <dbReference type="ARBA" id="ARBA00022884"/>
    </source>
</evidence>
<evidence type="ECO:0000313" key="21">
    <source>
        <dbReference type="Proteomes" id="UP001383192"/>
    </source>
</evidence>
<dbReference type="SMART" id="SM00487">
    <property type="entry name" value="DEXDc"/>
    <property type="match status" value="1"/>
</dbReference>
<feature type="transmembrane region" description="Helical" evidence="15">
    <location>
        <begin position="455"/>
        <end position="475"/>
    </location>
</feature>
<dbReference type="InterPro" id="IPR014014">
    <property type="entry name" value="RNA_helicase_DEAD_Q_motif"/>
</dbReference>
<name>A0AAW0B4Y5_9AGAR</name>
<evidence type="ECO:0000256" key="14">
    <source>
        <dbReference type="SAM" id="MobiDB-lite"/>
    </source>
</evidence>
<reference evidence="20 21" key="1">
    <citation type="submission" date="2024-01" db="EMBL/GenBank/DDBJ databases">
        <title>A draft genome for a cacao thread blight-causing isolate of Paramarasmius palmivorus.</title>
        <authorList>
            <person name="Baruah I.K."/>
            <person name="Bukari Y."/>
            <person name="Amoako-Attah I."/>
            <person name="Meinhardt L.W."/>
            <person name="Bailey B.A."/>
            <person name="Cohen S.P."/>
        </authorList>
    </citation>
    <scope>NUCLEOTIDE SEQUENCE [LARGE SCALE GENOMIC DNA]</scope>
    <source>
        <strain evidence="20 21">GH-12</strain>
    </source>
</reference>
<proteinExistence type="inferred from homology"/>
<dbReference type="GO" id="GO:0022857">
    <property type="term" value="F:transmembrane transporter activity"/>
    <property type="evidence" value="ECO:0007669"/>
    <property type="project" value="InterPro"/>
</dbReference>
<gene>
    <name evidence="20" type="primary">RRP3_3</name>
    <name evidence="20" type="ORF">VNI00_017543</name>
</gene>
<dbReference type="SUPFAM" id="SSF103473">
    <property type="entry name" value="MFS general substrate transporter"/>
    <property type="match status" value="1"/>
</dbReference>
<dbReference type="GO" id="GO:0005634">
    <property type="term" value="C:nucleus"/>
    <property type="evidence" value="ECO:0007669"/>
    <property type="project" value="UniProtKB-SubCell"/>
</dbReference>
<dbReference type="GO" id="GO:0003724">
    <property type="term" value="F:RNA helicase activity"/>
    <property type="evidence" value="ECO:0007669"/>
    <property type="project" value="InterPro"/>
</dbReference>
<dbReference type="Pfam" id="PF07690">
    <property type="entry name" value="MFS_1"/>
    <property type="match status" value="1"/>
</dbReference>
<feature type="transmembrane region" description="Helical" evidence="15">
    <location>
        <begin position="386"/>
        <end position="408"/>
    </location>
</feature>
<feature type="compositionally biased region" description="Polar residues" evidence="14">
    <location>
        <begin position="704"/>
        <end position="713"/>
    </location>
</feature>
<dbReference type="SMART" id="SM00490">
    <property type="entry name" value="HELICc"/>
    <property type="match status" value="1"/>
</dbReference>
<feature type="transmembrane region" description="Helical" evidence="15">
    <location>
        <begin position="414"/>
        <end position="434"/>
    </location>
</feature>
<dbReference type="CDD" id="cd09917">
    <property type="entry name" value="F-box_SF"/>
    <property type="match status" value="1"/>
</dbReference>
<evidence type="ECO:0000256" key="2">
    <source>
        <dbReference type="ARBA" id="ARBA00004141"/>
    </source>
</evidence>
<dbReference type="PANTHER" id="PTHR47959:SF24">
    <property type="entry name" value="ATP-DEPENDENT RNA HELICASE"/>
    <property type="match status" value="1"/>
</dbReference>
<dbReference type="PANTHER" id="PTHR47959">
    <property type="entry name" value="ATP-DEPENDENT RNA HELICASE RHLE-RELATED"/>
    <property type="match status" value="1"/>
</dbReference>
<feature type="transmembrane region" description="Helical" evidence="15">
    <location>
        <begin position="354"/>
        <end position="374"/>
    </location>
</feature>
<comment type="caution">
    <text evidence="20">The sequence shown here is derived from an EMBL/GenBank/DDBJ whole genome shotgun (WGS) entry which is preliminary data.</text>
</comment>
<sequence length="1343" mass="149806">MGVAQDDLEPKTPTFAELGLSEHLLETLDQLKFAKPTPIQVECIPPGIQGRDIIGIAPTGSGKTAAFALPVLHHLWENPQGLFACVLAPTRELAYQIASQFDALGAGMGVRTAVIVGGDEDRVTQAVMLAKKPHVVVATPGRLLDHLKVTKGFNLRNIKFLVLDEADRLLDSDFGIAVDEILKTVPTERTTYLFSATLTDKVAKLQRANLRNPVKVQVSTKYKTVATLLQYYLLCPLVKKEVTLVSLLNSMTQNSIIVFVRTKTTCQKLAVMLRILGFPSVPLHGEMTQSQRLGALNRFKGKASKILVATDLASRGLDIPSVDIVINYDCPTHSKDYVHRVGRTSSDTTPVLQLWSAMQGIGGSAIYSGVVVTISTIVPTEIIGSYTSIIGTVFTMSSVSGPLIGGAIVENTHWGWIFFVNLPIGAVGSALLFYALSDPDLGPMSLKKVSQRIDWLGSFLLLAAAVLLAFSLQVGGTDGYPWVSAKVLAPLIVSFSIWPVFLYVETRHPDPIVPLRLFRVRNVCFILIFTLALGAGLFTHTIFLPQRMQVVDGLSPVTAGVRMLPLLLLLGFLSPFAGAAVMITKSYRPLMWFASDIVDPVEVAEASESGAVAAVPGETDVPKATVSDVVDPVKVVDEGTASDTVDPIRVVETHESGLETGASGDGTVLKPTFDVDQVKVAEAPESGPDAVEKAGTEDMVQKSPMASQKTSLIGRNDFGTETHIMVRRSKRLESAKANAPQKATTKLGKTSKSDSNRKTKNTSRPTAKKAKTGSTSKNVAQPEVSLRNSDIRGLLQKFLKDAPLDVMLEILAHLSPRDILNFARTNTEMRQVLMSRNNAIIWRTAIKNAKLPPSSTGLDSASACGRGGCDNIMWEFRVRCHKKCIEELFLTERKLQQQDFWTSSMGQMMRDLEPSIPKVDIPRRYWGSSQGFLPEMLQRLSIEYAEVEYHEEERKAWIGVKTREFDQIRENSRACNDWKNEHDIFRKADRDEIRVQRTEDIIDRLAELGWDDDDLNQAHIIYHPLVHQPKELTDQGWDKSKGTIIEHLERRREERIAENRRAVYEKRYRIVHRIYEQYCKETPFGTIYPPVGSLITLLKSTEELIWSVPWDEELSEERIAGDLRDELPSLVDNWQSTADERLLESFGGLVDRSSAGTIVCAHGRPNVSKQENWATFFDPFRELRWRPWTPQVEYCSTASENLRKIVDLCGLGSTPNALWGLERLDPLLECAECSNEDKGRLFMRWSRAVQHAEGAKHTVFGLADENLKLQITSQERDPYSSHSVGSGCTLCVTDRTMRYRNIRGHLQATHGLREEEIRREHWYWDENEPWNNLHPFPVRYKEA</sequence>
<keyword evidence="3" id="KW-0690">Ribosome biogenesis</keyword>
<dbReference type="InterPro" id="IPR001810">
    <property type="entry name" value="F-box_dom"/>
</dbReference>
<dbReference type="SUPFAM" id="SSF52540">
    <property type="entry name" value="P-loop containing nucleoside triphosphate hydrolases"/>
    <property type="match status" value="2"/>
</dbReference>
<evidence type="ECO:0000256" key="4">
    <source>
        <dbReference type="ARBA" id="ARBA00022741"/>
    </source>
</evidence>
<evidence type="ECO:0000256" key="6">
    <source>
        <dbReference type="ARBA" id="ARBA00022806"/>
    </source>
</evidence>
<evidence type="ECO:0000259" key="18">
    <source>
        <dbReference type="PROSITE" id="PS51194"/>
    </source>
</evidence>
<keyword evidence="5 20" id="KW-0378">Hydrolase</keyword>
<keyword evidence="21" id="KW-1185">Reference proteome</keyword>
<evidence type="ECO:0000256" key="13">
    <source>
        <dbReference type="PROSITE-ProRule" id="PRU00552"/>
    </source>
</evidence>
<dbReference type="GO" id="GO:0010467">
    <property type="term" value="P:gene expression"/>
    <property type="evidence" value="ECO:0007669"/>
    <property type="project" value="UniProtKB-ARBA"/>
</dbReference>
<feature type="domain" description="DEAD-box RNA helicase Q" evidence="19">
    <location>
        <begin position="13"/>
        <end position="41"/>
    </location>
</feature>
<keyword evidence="7" id="KW-0067">ATP-binding</keyword>
<dbReference type="PROSITE" id="PS00039">
    <property type="entry name" value="DEAD_ATP_HELICASE"/>
    <property type="match status" value="1"/>
</dbReference>
<keyword evidence="15" id="KW-0812">Transmembrane</keyword>
<dbReference type="GO" id="GO:0016020">
    <property type="term" value="C:membrane"/>
    <property type="evidence" value="ECO:0007669"/>
    <property type="project" value="UniProtKB-SubCell"/>
</dbReference>
<feature type="compositionally biased region" description="Basic residues" evidence="14">
    <location>
        <begin position="758"/>
        <end position="771"/>
    </location>
</feature>
<dbReference type="PROSITE" id="PS51194">
    <property type="entry name" value="HELICASE_CTER"/>
    <property type="match status" value="1"/>
</dbReference>
<keyword evidence="15" id="KW-1133">Transmembrane helix</keyword>
<evidence type="ECO:0000259" key="19">
    <source>
        <dbReference type="PROSITE" id="PS51195"/>
    </source>
</evidence>
<dbReference type="GO" id="GO:0003723">
    <property type="term" value="F:RNA binding"/>
    <property type="evidence" value="ECO:0007669"/>
    <property type="project" value="UniProtKB-KW"/>
</dbReference>
<feature type="transmembrane region" description="Helical" evidence="15">
    <location>
        <begin position="487"/>
        <end position="504"/>
    </location>
</feature>
<evidence type="ECO:0000256" key="9">
    <source>
        <dbReference type="ARBA" id="ARBA00023242"/>
    </source>
</evidence>
<dbReference type="InterPro" id="IPR036047">
    <property type="entry name" value="F-box-like_dom_sf"/>
</dbReference>
<feature type="compositionally biased region" description="Basic and acidic residues" evidence="14">
    <location>
        <begin position="690"/>
        <end position="700"/>
    </location>
</feature>
<evidence type="ECO:0000256" key="1">
    <source>
        <dbReference type="ARBA" id="ARBA00004123"/>
    </source>
</evidence>
<dbReference type="GO" id="GO:0005524">
    <property type="term" value="F:ATP binding"/>
    <property type="evidence" value="ECO:0007669"/>
    <property type="project" value="UniProtKB-KW"/>
</dbReference>